<dbReference type="InterPro" id="IPR027417">
    <property type="entry name" value="P-loop_NTPase"/>
</dbReference>
<evidence type="ECO:0000313" key="5">
    <source>
        <dbReference type="EMBL" id="KAK7105182.1"/>
    </source>
</evidence>
<keyword evidence="6" id="KW-1185">Reference proteome</keyword>
<comment type="caution">
    <text evidence="5">The sequence shown here is derived from an EMBL/GenBank/DDBJ whole genome shotgun (WGS) entry which is preliminary data.</text>
</comment>
<dbReference type="AlphaFoldDB" id="A0AAN9GEA4"/>
<dbReference type="EMBL" id="JBAMIC010000007">
    <property type="protein sequence ID" value="KAK7105182.1"/>
    <property type="molecule type" value="Genomic_DNA"/>
</dbReference>
<evidence type="ECO:0000313" key="6">
    <source>
        <dbReference type="Proteomes" id="UP001374579"/>
    </source>
</evidence>
<feature type="domain" description="AIG1-type G" evidence="4">
    <location>
        <begin position="5"/>
        <end position="215"/>
    </location>
</feature>
<dbReference type="InterPro" id="IPR006703">
    <property type="entry name" value="G_AIG1"/>
</dbReference>
<name>A0AAN9GEA4_9CAEN</name>
<evidence type="ECO:0000256" key="3">
    <source>
        <dbReference type="ARBA" id="ARBA00023134"/>
    </source>
</evidence>
<evidence type="ECO:0000259" key="4">
    <source>
        <dbReference type="PROSITE" id="PS51720"/>
    </source>
</evidence>
<organism evidence="5 6">
    <name type="scientific">Littorina saxatilis</name>
    <dbReference type="NCBI Taxonomy" id="31220"/>
    <lineage>
        <taxon>Eukaryota</taxon>
        <taxon>Metazoa</taxon>
        <taxon>Spiralia</taxon>
        <taxon>Lophotrochozoa</taxon>
        <taxon>Mollusca</taxon>
        <taxon>Gastropoda</taxon>
        <taxon>Caenogastropoda</taxon>
        <taxon>Littorinimorpha</taxon>
        <taxon>Littorinoidea</taxon>
        <taxon>Littorinidae</taxon>
        <taxon>Littorina</taxon>
    </lineage>
</organism>
<sequence>MAEEDPAVRVLVIGKTGCGKSSLSNSLLDTKVFDVAGGMASQTVKCKWHYGRRSGTLFEVVDTPGLCDTDAPEHVIFRELGKSVAMAAPGPHVLLLVLRCDRRFTKEEFQAYTKLKELFSQEMTNFLIVVFNGMDSLTGRNMEEKKKKLHEEVKKMPGNLKQVIADANNRYVGMSNTSPKRERDSLIQELTITMLDTVRRNGNNYYSSRLIWDINSFAEGLMQHYQQRRHLARREAERKAKQAILDDEKEAEQTIQRIVVRSKEIGQTEVMYLCSMM</sequence>
<evidence type="ECO:0000256" key="1">
    <source>
        <dbReference type="ARBA" id="ARBA00008535"/>
    </source>
</evidence>
<evidence type="ECO:0000256" key="2">
    <source>
        <dbReference type="ARBA" id="ARBA00022741"/>
    </source>
</evidence>
<dbReference type="PANTHER" id="PTHR10903">
    <property type="entry name" value="GTPASE, IMAP FAMILY MEMBER-RELATED"/>
    <property type="match status" value="1"/>
</dbReference>
<dbReference type="Proteomes" id="UP001374579">
    <property type="component" value="Unassembled WGS sequence"/>
</dbReference>
<dbReference type="Gene3D" id="3.40.50.300">
    <property type="entry name" value="P-loop containing nucleotide triphosphate hydrolases"/>
    <property type="match status" value="1"/>
</dbReference>
<dbReference type="GO" id="GO:0005525">
    <property type="term" value="F:GTP binding"/>
    <property type="evidence" value="ECO:0007669"/>
    <property type="project" value="UniProtKB-KW"/>
</dbReference>
<proteinExistence type="inferred from homology"/>
<protein>
    <recommendedName>
        <fullName evidence="4">AIG1-type G domain-containing protein</fullName>
    </recommendedName>
</protein>
<dbReference type="SUPFAM" id="SSF52540">
    <property type="entry name" value="P-loop containing nucleoside triphosphate hydrolases"/>
    <property type="match status" value="1"/>
</dbReference>
<dbReference type="Pfam" id="PF04548">
    <property type="entry name" value="AIG1"/>
    <property type="match status" value="1"/>
</dbReference>
<comment type="similarity">
    <text evidence="1">Belongs to the TRAFAC class TrmE-Era-EngA-EngB-Septin-like GTPase superfamily. AIG1/Toc34/Toc159-like paraseptin GTPase family. IAN subfamily.</text>
</comment>
<keyword evidence="2" id="KW-0547">Nucleotide-binding</keyword>
<dbReference type="PROSITE" id="PS51720">
    <property type="entry name" value="G_AIG1"/>
    <property type="match status" value="1"/>
</dbReference>
<reference evidence="5 6" key="1">
    <citation type="submission" date="2024-02" db="EMBL/GenBank/DDBJ databases">
        <title>Chromosome-scale genome assembly of the rough periwinkle Littorina saxatilis.</title>
        <authorList>
            <person name="De Jode A."/>
            <person name="Faria R."/>
            <person name="Formenti G."/>
            <person name="Sims Y."/>
            <person name="Smith T.P."/>
            <person name="Tracey A."/>
            <person name="Wood J.M.D."/>
            <person name="Zagrodzka Z.B."/>
            <person name="Johannesson K."/>
            <person name="Butlin R.K."/>
            <person name="Leder E.H."/>
        </authorList>
    </citation>
    <scope>NUCLEOTIDE SEQUENCE [LARGE SCALE GENOMIC DNA]</scope>
    <source>
        <strain evidence="5">Snail1</strain>
        <tissue evidence="5">Muscle</tissue>
    </source>
</reference>
<gene>
    <name evidence="5" type="ORF">V1264_016595</name>
</gene>
<accession>A0AAN9GEA4</accession>
<keyword evidence="3" id="KW-0342">GTP-binding</keyword>
<dbReference type="InterPro" id="IPR045058">
    <property type="entry name" value="GIMA/IAN/Toc"/>
</dbReference>
<dbReference type="PANTHER" id="PTHR10903:SF184">
    <property type="entry name" value="GTP-BINDING PROTEIN A"/>
    <property type="match status" value="1"/>
</dbReference>